<comment type="similarity">
    <text evidence="1">Belongs to the class-I fumarase family.</text>
</comment>
<evidence type="ECO:0000256" key="1">
    <source>
        <dbReference type="ARBA" id="ARBA00008876"/>
    </source>
</evidence>
<evidence type="ECO:0000256" key="2">
    <source>
        <dbReference type="ARBA" id="ARBA00022485"/>
    </source>
</evidence>
<evidence type="ECO:0000259" key="7">
    <source>
        <dbReference type="Pfam" id="PF05681"/>
    </source>
</evidence>
<dbReference type="PANTHER" id="PTHR30389">
    <property type="entry name" value="FUMARATE HYDRATASE-RELATED"/>
    <property type="match status" value="1"/>
</dbReference>
<protein>
    <submittedName>
        <fullName evidence="8">Fumarase alpha subunit</fullName>
        <ecNumber evidence="8">4.2.1.2</ecNumber>
    </submittedName>
</protein>
<sequence length="280" mass="30510">MRKIHVSEITRSVKEMFIEANQFLGEDVSQALKDGLAGEESPVGQEVLKQLLKNAEIAKEQEVPICQDTGTSVVFMDIGQDVHFTGGELTEAVNQGVREAYLRAYLRTSMVKDPLNRENTGDNTPAIIHTRIVPGDKVKLDVAPKGGGSENMSTLKMLTPSQGKEGIIDFVVRSVEQAGPNACPPFIIGVGLGGNFEKVAYLSKKALLRPVGSRHPEDQYAQLEEELLEQINNLGIGPQGFGGRTTALDVHIEKYPVHLTSIPVAVNISCHATRHAHREI</sequence>
<dbReference type="GO" id="GO:0046872">
    <property type="term" value="F:metal ion binding"/>
    <property type="evidence" value="ECO:0007669"/>
    <property type="project" value="UniProtKB-KW"/>
</dbReference>
<keyword evidence="5" id="KW-0411">Iron-sulfur</keyword>
<evidence type="ECO:0000313" key="8">
    <source>
        <dbReference type="EMBL" id="ACB85963.1"/>
    </source>
</evidence>
<dbReference type="GO" id="GO:0051539">
    <property type="term" value="F:4 iron, 4 sulfur cluster binding"/>
    <property type="evidence" value="ECO:0007669"/>
    <property type="project" value="UniProtKB-KW"/>
</dbReference>
<dbReference type="NCBIfam" id="TIGR00722">
    <property type="entry name" value="ttdA_fumA_fumB"/>
    <property type="match status" value="1"/>
</dbReference>
<organism evidence="8 9">
    <name type="scientific">Natranaerobius thermophilus (strain ATCC BAA-1301 / DSM 18059 / JW/NM-WN-LF)</name>
    <dbReference type="NCBI Taxonomy" id="457570"/>
    <lineage>
        <taxon>Bacteria</taxon>
        <taxon>Bacillati</taxon>
        <taxon>Bacillota</taxon>
        <taxon>Clostridia</taxon>
        <taxon>Natranaerobiales</taxon>
        <taxon>Natranaerobiaceae</taxon>
        <taxon>Natranaerobius</taxon>
    </lineage>
</organism>
<dbReference type="Proteomes" id="UP000001683">
    <property type="component" value="Chromosome"/>
</dbReference>
<keyword evidence="4" id="KW-0408">Iron</keyword>
<dbReference type="InterPro" id="IPR004646">
    <property type="entry name" value="Fe-S_hydro-lyase_TtdA-typ_cat"/>
</dbReference>
<feature type="domain" description="Fe-S hydro-lyase tartrate dehydratase alpha-type catalytic" evidence="7">
    <location>
        <begin position="11"/>
        <end position="277"/>
    </location>
</feature>
<dbReference type="HOGENOM" id="CLU_041245_0_0_9"/>
<evidence type="ECO:0000256" key="3">
    <source>
        <dbReference type="ARBA" id="ARBA00022723"/>
    </source>
</evidence>
<evidence type="ECO:0000256" key="5">
    <source>
        <dbReference type="ARBA" id="ARBA00023014"/>
    </source>
</evidence>
<keyword evidence="9" id="KW-1185">Reference proteome</keyword>
<evidence type="ECO:0000256" key="4">
    <source>
        <dbReference type="ARBA" id="ARBA00023004"/>
    </source>
</evidence>
<proteinExistence type="inferred from homology"/>
<dbReference type="STRING" id="457570.Nther_2398"/>
<dbReference type="NCBIfam" id="NF004885">
    <property type="entry name" value="PRK06246.1"/>
    <property type="match status" value="1"/>
</dbReference>
<reference evidence="8 9" key="2">
    <citation type="journal article" date="2011" name="J. Bacteriol.">
        <title>Complete genome sequence of the anaerobic, halophilic alkalithermophile Natranaerobius thermophilus JW/NM-WN-LF.</title>
        <authorList>
            <person name="Zhao B."/>
            <person name="Mesbah N.M."/>
            <person name="Dalin E."/>
            <person name="Goodwin L."/>
            <person name="Nolan M."/>
            <person name="Pitluck S."/>
            <person name="Chertkov O."/>
            <person name="Brettin T.S."/>
            <person name="Han J."/>
            <person name="Larimer F.W."/>
            <person name="Land M.L."/>
            <person name="Hauser L."/>
            <person name="Kyrpides N."/>
            <person name="Wiegel J."/>
        </authorList>
    </citation>
    <scope>NUCLEOTIDE SEQUENCE [LARGE SCALE GENOMIC DNA]</scope>
    <source>
        <strain evidence="9">ATCC BAA-1301 / DSM 18059 / JW/NM-WN-LF</strain>
    </source>
</reference>
<reference evidence="8 9" key="1">
    <citation type="submission" date="2008-04" db="EMBL/GenBank/DDBJ databases">
        <title>Complete sequence of chromosome of Natranaerobius thermophilus JW/NM-WN-LF.</title>
        <authorList>
            <consortium name="US DOE Joint Genome Institute"/>
            <person name="Copeland A."/>
            <person name="Lucas S."/>
            <person name="Lapidus A."/>
            <person name="Glavina del Rio T."/>
            <person name="Dalin E."/>
            <person name="Tice H."/>
            <person name="Bruce D."/>
            <person name="Goodwin L."/>
            <person name="Pitluck S."/>
            <person name="Chertkov O."/>
            <person name="Brettin T."/>
            <person name="Detter J.C."/>
            <person name="Han C."/>
            <person name="Kuske C.R."/>
            <person name="Schmutz J."/>
            <person name="Larimer F."/>
            <person name="Land M."/>
            <person name="Hauser L."/>
            <person name="Kyrpides N."/>
            <person name="Lykidis A."/>
            <person name="Mesbah N.M."/>
            <person name="Wiegel J."/>
        </authorList>
    </citation>
    <scope>NUCLEOTIDE SEQUENCE [LARGE SCALE GENOMIC DNA]</scope>
    <source>
        <strain evidence="9">ATCC BAA-1301 / DSM 18059 / JW/NM-WN-LF</strain>
    </source>
</reference>
<dbReference type="RefSeq" id="WP_012448812.1">
    <property type="nucleotide sequence ID" value="NC_010718.1"/>
</dbReference>
<dbReference type="PANTHER" id="PTHR30389:SF17">
    <property type="entry name" value="L(+)-TARTRATE DEHYDRATASE SUBUNIT ALPHA-RELATED"/>
    <property type="match status" value="1"/>
</dbReference>
<name>B2A0T3_NATTJ</name>
<gene>
    <name evidence="8" type="ordered locus">Nther_2398</name>
</gene>
<dbReference type="Pfam" id="PF05681">
    <property type="entry name" value="Fumerase"/>
    <property type="match status" value="1"/>
</dbReference>
<dbReference type="InParanoid" id="B2A0T3"/>
<dbReference type="KEGG" id="nth:Nther_2398"/>
<dbReference type="OrthoDB" id="9798978at2"/>
<keyword evidence="3" id="KW-0479">Metal-binding</keyword>
<evidence type="ECO:0000256" key="6">
    <source>
        <dbReference type="ARBA" id="ARBA00023239"/>
    </source>
</evidence>
<keyword evidence="6 8" id="KW-0456">Lyase</keyword>
<accession>B2A0T3</accession>
<dbReference type="EMBL" id="CP001034">
    <property type="protein sequence ID" value="ACB85963.1"/>
    <property type="molecule type" value="Genomic_DNA"/>
</dbReference>
<keyword evidence="2" id="KW-0004">4Fe-4S</keyword>
<dbReference type="EC" id="4.2.1.2" evidence="8"/>
<dbReference type="AlphaFoldDB" id="B2A0T3"/>
<dbReference type="InterPro" id="IPR051208">
    <property type="entry name" value="Class-I_Fumarase/Tartrate_DH"/>
</dbReference>
<dbReference type="eggNOG" id="COG1951">
    <property type="taxonomic scope" value="Bacteria"/>
</dbReference>
<evidence type="ECO:0000313" key="9">
    <source>
        <dbReference type="Proteomes" id="UP000001683"/>
    </source>
</evidence>
<dbReference type="GO" id="GO:0004333">
    <property type="term" value="F:fumarate hydratase activity"/>
    <property type="evidence" value="ECO:0007669"/>
    <property type="project" value="UniProtKB-EC"/>
</dbReference>